<keyword evidence="1" id="KW-0614">Plasmid</keyword>
<protein>
    <submittedName>
        <fullName evidence="1">Relaxase</fullName>
    </submittedName>
</protein>
<organism evidence="1">
    <name type="scientific">Aliivibrio fischeri</name>
    <name type="common">Vibrio fischeri</name>
    <dbReference type="NCBI Taxonomy" id="668"/>
    <lineage>
        <taxon>Bacteria</taxon>
        <taxon>Pseudomonadati</taxon>
        <taxon>Pseudomonadota</taxon>
        <taxon>Gammaproteobacteria</taxon>
        <taxon>Vibrionales</taxon>
        <taxon>Vibrionaceae</taxon>
        <taxon>Aliivibrio</taxon>
    </lineage>
</organism>
<name>H2ES08_ALIFS</name>
<proteinExistence type="predicted"/>
<geneLocation type="plasmid" evidence="1">
    <name>pES657-44</name>
</geneLocation>
<sequence length="172" mass="19905">MNIRSDFTNESTVIERSKGDTFKGANKAIKEKILTQVMAMPSSSLNELSDYLIGQGYEVKERNKGKENNYLNIKEKGKSKGINLNDAVFSERFLSLSIDQKQHNLSHSSTDDYIAPEQGKYQATKKHHTDLEHWNEHRSHEVRHITRRNRATYKAMTKAEKVAFIQQKKRHS</sequence>
<dbReference type="AlphaFoldDB" id="H2ES08"/>
<reference evidence="1" key="1">
    <citation type="submission" date="2011-11" db="EMBL/GenBank/DDBJ databases">
        <authorList>
            <person name="Summers A.O."/>
            <person name="Wireman J."/>
            <person name="Williams L.E."/>
        </authorList>
    </citation>
    <scope>NUCLEOTIDE SEQUENCE</scope>
    <source>
        <strain evidence="1">ES657</strain>
        <plasmid evidence="1">pES657-44</plasmid>
    </source>
</reference>
<dbReference type="RefSeq" id="WP_014343777.1">
    <property type="nucleotide sequence ID" value="NC_016853.1"/>
</dbReference>
<accession>H2ES08</accession>
<evidence type="ECO:0000313" key="1">
    <source>
        <dbReference type="EMBL" id="AEY78175.1"/>
    </source>
</evidence>
<dbReference type="EMBL" id="JQ031551">
    <property type="protein sequence ID" value="AEY78175.1"/>
    <property type="molecule type" value="Genomic_DNA"/>
</dbReference>